<dbReference type="RefSeq" id="WP_152809106.1">
    <property type="nucleotide sequence ID" value="NZ_WHUF01000009.1"/>
</dbReference>
<dbReference type="Pfam" id="PF01627">
    <property type="entry name" value="Hpt"/>
    <property type="match status" value="1"/>
</dbReference>
<accession>A0A843SF95</accession>
<name>A0A843SF95_9BURK</name>
<protein>
    <submittedName>
        <fullName evidence="4">Phosphotransfer domain-containing protein</fullName>
    </submittedName>
</protein>
<dbReference type="EMBL" id="WHUF01000009">
    <property type="protein sequence ID" value="MQA23275.1"/>
    <property type="molecule type" value="Genomic_DNA"/>
</dbReference>
<feature type="modified residue" description="Phosphohistidine" evidence="2">
    <location>
        <position position="60"/>
    </location>
</feature>
<evidence type="ECO:0000313" key="5">
    <source>
        <dbReference type="Proteomes" id="UP000444318"/>
    </source>
</evidence>
<dbReference type="PROSITE" id="PS50894">
    <property type="entry name" value="HPT"/>
    <property type="match status" value="1"/>
</dbReference>
<feature type="domain" description="HPt" evidence="3">
    <location>
        <begin position="21"/>
        <end position="114"/>
    </location>
</feature>
<evidence type="ECO:0000313" key="4">
    <source>
        <dbReference type="EMBL" id="MQA23275.1"/>
    </source>
</evidence>
<organism evidence="4 5">
    <name type="scientific">Rugamonas rivuli</name>
    <dbReference type="NCBI Taxonomy" id="2743358"/>
    <lineage>
        <taxon>Bacteria</taxon>
        <taxon>Pseudomonadati</taxon>
        <taxon>Pseudomonadota</taxon>
        <taxon>Betaproteobacteria</taxon>
        <taxon>Burkholderiales</taxon>
        <taxon>Oxalobacteraceae</taxon>
        <taxon>Telluria group</taxon>
        <taxon>Rugamonas</taxon>
    </lineage>
</organism>
<keyword evidence="2" id="KW-0597">Phosphoprotein</keyword>
<dbReference type="GO" id="GO:0004672">
    <property type="term" value="F:protein kinase activity"/>
    <property type="evidence" value="ECO:0007669"/>
    <property type="project" value="UniProtKB-ARBA"/>
</dbReference>
<dbReference type="InterPro" id="IPR036641">
    <property type="entry name" value="HPT_dom_sf"/>
</dbReference>
<gene>
    <name evidence="4" type="ORF">GEV01_27500</name>
</gene>
<evidence type="ECO:0000256" key="1">
    <source>
        <dbReference type="ARBA" id="ARBA00023012"/>
    </source>
</evidence>
<reference evidence="4 5" key="1">
    <citation type="submission" date="2019-10" db="EMBL/GenBank/DDBJ databases">
        <title>Two novel species isolated from a subtropical stream in China.</title>
        <authorList>
            <person name="Lu H."/>
        </authorList>
    </citation>
    <scope>NUCLEOTIDE SEQUENCE [LARGE SCALE GENOMIC DNA]</scope>
    <source>
        <strain evidence="4 5">FT103W</strain>
    </source>
</reference>
<proteinExistence type="predicted"/>
<keyword evidence="1" id="KW-0902">Two-component regulatory system</keyword>
<dbReference type="InterPro" id="IPR008207">
    <property type="entry name" value="Sig_transdc_His_kin_Hpt_dom"/>
</dbReference>
<dbReference type="AlphaFoldDB" id="A0A843SF95"/>
<dbReference type="Gene3D" id="1.20.120.160">
    <property type="entry name" value="HPT domain"/>
    <property type="match status" value="1"/>
</dbReference>
<keyword evidence="5" id="KW-1185">Reference proteome</keyword>
<sequence>MNSADAEVLDQAGGLQQLMGDQVLYLQILRRFRQRYAGAAADTRAALAGGDTAGAVRIVHTLKGAAGMLGAQQLQQAAAQLEAASCALPLAPLEQALQRLLCAVDQLLSESDGAAAAAPAPAPASAQPILVQHLARLLEDGDGAAIDVLEQSAAALAASLGAEVFAEVSAAAQQFDFDAALARLRRGPAP</sequence>
<dbReference type="SMART" id="SM00073">
    <property type="entry name" value="HPT"/>
    <property type="match status" value="1"/>
</dbReference>
<dbReference type="Proteomes" id="UP000444318">
    <property type="component" value="Unassembled WGS sequence"/>
</dbReference>
<evidence type="ECO:0000256" key="2">
    <source>
        <dbReference type="PROSITE-ProRule" id="PRU00110"/>
    </source>
</evidence>
<dbReference type="SUPFAM" id="SSF47226">
    <property type="entry name" value="Histidine-containing phosphotransfer domain, HPT domain"/>
    <property type="match status" value="1"/>
</dbReference>
<dbReference type="GO" id="GO:0000160">
    <property type="term" value="P:phosphorelay signal transduction system"/>
    <property type="evidence" value="ECO:0007669"/>
    <property type="project" value="UniProtKB-KW"/>
</dbReference>
<comment type="caution">
    <text evidence="4">The sequence shown here is derived from an EMBL/GenBank/DDBJ whole genome shotgun (WGS) entry which is preliminary data.</text>
</comment>
<evidence type="ECO:0000259" key="3">
    <source>
        <dbReference type="PROSITE" id="PS50894"/>
    </source>
</evidence>